<evidence type="ECO:0000313" key="1">
    <source>
        <dbReference type="EMBL" id="KAJ5520119.1"/>
    </source>
</evidence>
<reference evidence="1" key="2">
    <citation type="journal article" date="2023" name="IMA Fungus">
        <title>Comparative genomic study of the Penicillium genus elucidates a diverse pangenome and 15 lateral gene transfer events.</title>
        <authorList>
            <person name="Petersen C."/>
            <person name="Sorensen T."/>
            <person name="Nielsen M.R."/>
            <person name="Sondergaard T.E."/>
            <person name="Sorensen J.L."/>
            <person name="Fitzpatrick D.A."/>
            <person name="Frisvad J.C."/>
            <person name="Nielsen K.L."/>
        </authorList>
    </citation>
    <scope>NUCLEOTIDE SEQUENCE</scope>
    <source>
        <strain evidence="1">IBT 29495</strain>
    </source>
</reference>
<sequence length="79" mass="8629">MALMAMALCDADEVVFQEKSEGIWTGLGGGRALCRFVPSLVLIREGGELSTNQTPIRTNGKITTLIFYREIATSSYLLC</sequence>
<accession>A0A9W9Y4H5</accession>
<dbReference type="AlphaFoldDB" id="A0A9W9Y4H5"/>
<dbReference type="EMBL" id="JAPWDS010000001">
    <property type="protein sequence ID" value="KAJ5520119.1"/>
    <property type="molecule type" value="Genomic_DNA"/>
</dbReference>
<keyword evidence="2" id="KW-1185">Reference proteome</keyword>
<organism evidence="1 2">
    <name type="scientific">Penicillium fimorum</name>
    <dbReference type="NCBI Taxonomy" id="1882269"/>
    <lineage>
        <taxon>Eukaryota</taxon>
        <taxon>Fungi</taxon>
        <taxon>Dikarya</taxon>
        <taxon>Ascomycota</taxon>
        <taxon>Pezizomycotina</taxon>
        <taxon>Eurotiomycetes</taxon>
        <taxon>Eurotiomycetidae</taxon>
        <taxon>Eurotiales</taxon>
        <taxon>Aspergillaceae</taxon>
        <taxon>Penicillium</taxon>
    </lineage>
</organism>
<comment type="caution">
    <text evidence="1">The sequence shown here is derived from an EMBL/GenBank/DDBJ whole genome shotgun (WGS) entry which is preliminary data.</text>
</comment>
<gene>
    <name evidence="1" type="ORF">N7463_000572</name>
</gene>
<dbReference type="OrthoDB" id="4319630at2759"/>
<protein>
    <submittedName>
        <fullName evidence="1">Uncharacterized protein</fullName>
    </submittedName>
</protein>
<dbReference type="Proteomes" id="UP001149954">
    <property type="component" value="Unassembled WGS sequence"/>
</dbReference>
<proteinExistence type="predicted"/>
<name>A0A9W9Y4H5_9EURO</name>
<evidence type="ECO:0000313" key="2">
    <source>
        <dbReference type="Proteomes" id="UP001149954"/>
    </source>
</evidence>
<reference evidence="1" key="1">
    <citation type="submission" date="2022-12" db="EMBL/GenBank/DDBJ databases">
        <authorList>
            <person name="Petersen C."/>
        </authorList>
    </citation>
    <scope>NUCLEOTIDE SEQUENCE</scope>
    <source>
        <strain evidence="1">IBT 29495</strain>
    </source>
</reference>